<evidence type="ECO:0000256" key="1">
    <source>
        <dbReference type="SAM" id="Phobius"/>
    </source>
</evidence>
<accession>A0A914PL02</accession>
<evidence type="ECO:0000313" key="3">
    <source>
        <dbReference type="WBParaSite" id="PDA_v2.g18629.t1"/>
    </source>
</evidence>
<dbReference type="Proteomes" id="UP000887578">
    <property type="component" value="Unplaced"/>
</dbReference>
<dbReference type="Gene3D" id="3.40.190.10">
    <property type="entry name" value="Periplasmic binding protein-like II"/>
    <property type="match status" value="1"/>
</dbReference>
<protein>
    <submittedName>
        <fullName evidence="3">Ionotropic receptor</fullName>
    </submittedName>
</protein>
<name>A0A914PL02_9BILA</name>
<feature type="transmembrane region" description="Helical" evidence="1">
    <location>
        <begin position="200"/>
        <end position="220"/>
    </location>
</feature>
<keyword evidence="1" id="KW-1133">Transmembrane helix</keyword>
<dbReference type="AlphaFoldDB" id="A0A914PL02"/>
<dbReference type="WBParaSite" id="PDA_v2.g18629.t1">
    <property type="protein sequence ID" value="PDA_v2.g18629.t1"/>
    <property type="gene ID" value="PDA_v2.g18629"/>
</dbReference>
<evidence type="ECO:0000313" key="2">
    <source>
        <dbReference type="Proteomes" id="UP000887578"/>
    </source>
</evidence>
<keyword evidence="2" id="KW-1185">Reference proteome</keyword>
<sequence length="434" mass="50592">MSDIISVGFIEAESDATKCFRQLQYQNCPRPGAEVEIIQLAFIILGLEWNVVDVEKEYGIPPDMGTQINSTHWTGMMGLLSEEKITMVLAIYKIFLDITPERMKSVLFAFPSRYFQTIYVVRKPNETVSQNFIMNAFPSTVWIILAATFMIIWLIHILHAIIFCPKDSSIKKVFYQESGKSLMQLISANLRQTSELNSTGSLFVLNFLYLLAMIVILTYYQTAMFSNLVAPSYYKIPFRNRNELSARLLEGKVFMTDIKRRRPYCAYQCGDLYKALEKNPMKVRNTDAEVFRDISNNGVFQSKLDVNFIPSQFNWFSKRYDKIIIKDNLEVTHYTAFAFAKSQRKLRKKFDQALLKLLPAVEQITTAHGYRTRRRPFNPIQERHFFALSIREHFFQVFLIYIIGISLAFIIFLVEIFVYSKTFKNIATFLRLKT</sequence>
<keyword evidence="1" id="KW-0472">Membrane</keyword>
<feature type="transmembrane region" description="Helical" evidence="1">
    <location>
        <begin position="141"/>
        <end position="164"/>
    </location>
</feature>
<dbReference type="InterPro" id="IPR040128">
    <property type="entry name" value="T25E4.2-like"/>
</dbReference>
<organism evidence="2 3">
    <name type="scientific">Panagrolaimus davidi</name>
    <dbReference type="NCBI Taxonomy" id="227884"/>
    <lineage>
        <taxon>Eukaryota</taxon>
        <taxon>Metazoa</taxon>
        <taxon>Ecdysozoa</taxon>
        <taxon>Nematoda</taxon>
        <taxon>Chromadorea</taxon>
        <taxon>Rhabditida</taxon>
        <taxon>Tylenchina</taxon>
        <taxon>Panagrolaimomorpha</taxon>
        <taxon>Panagrolaimoidea</taxon>
        <taxon>Panagrolaimidae</taxon>
        <taxon>Panagrolaimus</taxon>
    </lineage>
</organism>
<reference evidence="3" key="1">
    <citation type="submission" date="2022-11" db="UniProtKB">
        <authorList>
            <consortium name="WormBaseParasite"/>
        </authorList>
    </citation>
    <scope>IDENTIFICATION</scope>
</reference>
<dbReference type="SUPFAM" id="SSF53850">
    <property type="entry name" value="Periplasmic binding protein-like II"/>
    <property type="match status" value="1"/>
</dbReference>
<keyword evidence="1" id="KW-0812">Transmembrane</keyword>
<feature type="transmembrane region" description="Helical" evidence="1">
    <location>
        <begin position="398"/>
        <end position="419"/>
    </location>
</feature>
<proteinExistence type="predicted"/>
<dbReference type="PANTHER" id="PTHR22714:SF2">
    <property type="entry name" value="IONOTROPIC GLUTAMATE RECEPTOR L-GLUTAMATE AND GLYCINE-BINDING DOMAIN-CONTAINING PROTEIN"/>
    <property type="match status" value="1"/>
</dbReference>
<dbReference type="PANTHER" id="PTHR22714">
    <property type="entry name" value="PROTEIN CBG02446-RELATED"/>
    <property type="match status" value="1"/>
</dbReference>